<dbReference type="Proteomes" id="UP000217334">
    <property type="component" value="Chromosome"/>
</dbReference>
<evidence type="ECO:0000313" key="1">
    <source>
        <dbReference type="EMBL" id="ATA79498.1"/>
    </source>
</evidence>
<dbReference type="EMBL" id="CP022383">
    <property type="protein sequence ID" value="ATA79498.1"/>
    <property type="molecule type" value="Genomic_DNA"/>
</dbReference>
<dbReference type="PROSITE" id="PS51257">
    <property type="entry name" value="PROKAR_LIPOPROTEIN"/>
    <property type="match status" value="1"/>
</dbReference>
<protein>
    <submittedName>
        <fullName evidence="1">Uncharacterized protein</fullName>
    </submittedName>
</protein>
<accession>A0A250F603</accession>
<dbReference type="RefSeq" id="WP_095901411.1">
    <property type="nucleotide sequence ID" value="NZ_CAUQED010000020.1"/>
</dbReference>
<gene>
    <name evidence="1" type="ORF">CGC59_07355</name>
</gene>
<dbReference type="AlphaFoldDB" id="A0A250F603"/>
<evidence type="ECO:0000313" key="2">
    <source>
        <dbReference type="Proteomes" id="UP000217334"/>
    </source>
</evidence>
<reference evidence="2" key="1">
    <citation type="submission" date="2017-06" db="EMBL/GenBank/DDBJ databases">
        <title>Capnocytophaga spp. assemblies.</title>
        <authorList>
            <person name="Gulvik C.A."/>
        </authorList>
    </citation>
    <scope>NUCLEOTIDE SEQUENCE [LARGE SCALE GENOMIC DNA]</scope>
    <source>
        <strain evidence="2">H4486</strain>
    </source>
</reference>
<dbReference type="InterPro" id="IPR011044">
    <property type="entry name" value="Quino_amine_DH_bsu"/>
</dbReference>
<name>A0A250F603_CAPSP</name>
<sequence length="364" mass="43043">MPQKFVKKPLLFLLIVIFLISCSMFTPKDDNMKWTAQYNFMDLYKQKVYEGYFNAGAAIEINGIAVINSQTILLGAEKDLRAFDPEILEKQAVLFVSTDKGITYKEIPLEGSYFDSFYKTENYCIIETSGENRFIYLFNNKTLKVEKIDECDNDLSIWYGIFDGRYIMYSNKENEYVMDILNRSKMYEIPKAIKNIPTYPINQNGDLIYMKNNDLYIYNVISQQEKLYKKLKNKYDYFSSMVFEEDDTPLTLQQVKNEDDEEKYEEKIYNLDEELLYVINKDNRRKHYRYNNFICDYSALGTSPEIRFSYDYGKTWKIHNVKGFSILQSTFGFYKDEFLVTEGIFFRGNSPESGGRIMVGEFQK</sequence>
<organism evidence="1 2">
    <name type="scientific">Capnocytophaga sputigena</name>
    <dbReference type="NCBI Taxonomy" id="1019"/>
    <lineage>
        <taxon>Bacteria</taxon>
        <taxon>Pseudomonadati</taxon>
        <taxon>Bacteroidota</taxon>
        <taxon>Flavobacteriia</taxon>
        <taxon>Flavobacteriales</taxon>
        <taxon>Flavobacteriaceae</taxon>
        <taxon>Capnocytophaga</taxon>
    </lineage>
</organism>
<dbReference type="SUPFAM" id="SSF50969">
    <property type="entry name" value="YVTN repeat-like/Quinoprotein amine dehydrogenase"/>
    <property type="match status" value="1"/>
</dbReference>
<proteinExistence type="predicted"/>